<evidence type="ECO:0000259" key="10">
    <source>
        <dbReference type="Pfam" id="PF07730"/>
    </source>
</evidence>
<evidence type="ECO:0000256" key="5">
    <source>
        <dbReference type="ARBA" id="ARBA00022741"/>
    </source>
</evidence>
<accession>A0A8J3NDB3</accession>
<keyword evidence="9" id="KW-0812">Transmembrane</keyword>
<organism evidence="11 12">
    <name type="scientific">Actinocatenispora rupis</name>
    <dbReference type="NCBI Taxonomy" id="519421"/>
    <lineage>
        <taxon>Bacteria</taxon>
        <taxon>Bacillati</taxon>
        <taxon>Actinomycetota</taxon>
        <taxon>Actinomycetes</taxon>
        <taxon>Micromonosporales</taxon>
        <taxon>Micromonosporaceae</taxon>
        <taxon>Actinocatenispora</taxon>
    </lineage>
</organism>
<proteinExistence type="predicted"/>
<dbReference type="EMBL" id="BOMB01000012">
    <property type="protein sequence ID" value="GID11309.1"/>
    <property type="molecule type" value="Genomic_DNA"/>
</dbReference>
<feature type="transmembrane region" description="Helical" evidence="9">
    <location>
        <begin position="44"/>
        <end position="61"/>
    </location>
</feature>
<evidence type="ECO:0000256" key="2">
    <source>
        <dbReference type="ARBA" id="ARBA00012438"/>
    </source>
</evidence>
<dbReference type="GO" id="GO:0000155">
    <property type="term" value="F:phosphorelay sensor kinase activity"/>
    <property type="evidence" value="ECO:0007669"/>
    <property type="project" value="InterPro"/>
</dbReference>
<keyword evidence="12" id="KW-1185">Reference proteome</keyword>
<keyword evidence="3" id="KW-0597">Phosphoprotein</keyword>
<dbReference type="InterPro" id="IPR011712">
    <property type="entry name" value="Sig_transdc_His_kin_sub3_dim/P"/>
</dbReference>
<sequence length="399" mass="42084">MRMTSAAWWPRRRPPRRDVLCAAGLCAAGVLLFAVGLYDSRIGHPALLLVPLAVAVGADLLRGTAPLLALCVGVAAVTADALLGGSIGTWLVFTDLLYAACLYGPRRVATWLLRGSVLLTVATVVAMLIVLQDQSWRLVIQGSVVLGGLAALTTVVPASTGEVVRHHRDRAAEHREHARQVARLAELDHRAAVAAERARMARELHDLVANHLSAIAIQSTAALRVATDSPELMAETMGVIRENSVQGLAEMRAMIGLLRDTDAAEEPVASPGMAGVPALVDAARRDGLRVDLHPYEVGGPLPASVELAGYRIVQESLTNALKHARPGPAEVRLTRTAEALSVLVSTPLRDAIDAVPGAGAGLVGMRERATLLGGTLTAGPEDGHWVVRACLPLTPRKES</sequence>
<evidence type="ECO:0000313" key="12">
    <source>
        <dbReference type="Proteomes" id="UP000612808"/>
    </source>
</evidence>
<keyword evidence="8" id="KW-0902">Two-component regulatory system</keyword>
<evidence type="ECO:0000256" key="9">
    <source>
        <dbReference type="SAM" id="Phobius"/>
    </source>
</evidence>
<feature type="transmembrane region" description="Helical" evidence="9">
    <location>
        <begin position="111"/>
        <end position="131"/>
    </location>
</feature>
<dbReference type="EC" id="2.7.13.3" evidence="2"/>
<dbReference type="Gene3D" id="3.30.565.10">
    <property type="entry name" value="Histidine kinase-like ATPase, C-terminal domain"/>
    <property type="match status" value="1"/>
</dbReference>
<keyword evidence="9" id="KW-1133">Transmembrane helix</keyword>
<dbReference type="Pfam" id="PF07730">
    <property type="entry name" value="HisKA_3"/>
    <property type="match status" value="1"/>
</dbReference>
<dbReference type="GO" id="GO:0046983">
    <property type="term" value="F:protein dimerization activity"/>
    <property type="evidence" value="ECO:0007669"/>
    <property type="project" value="InterPro"/>
</dbReference>
<evidence type="ECO:0000256" key="8">
    <source>
        <dbReference type="ARBA" id="ARBA00023012"/>
    </source>
</evidence>
<dbReference type="GO" id="GO:0016491">
    <property type="term" value="F:oxidoreductase activity"/>
    <property type="evidence" value="ECO:0007669"/>
    <property type="project" value="InterPro"/>
</dbReference>
<dbReference type="Gene3D" id="1.20.5.1930">
    <property type="match status" value="1"/>
</dbReference>
<dbReference type="InterPro" id="IPR050482">
    <property type="entry name" value="Sensor_HK_TwoCompSys"/>
</dbReference>
<keyword evidence="6 11" id="KW-0418">Kinase</keyword>
<feature type="domain" description="Signal transduction histidine kinase subgroup 3 dimerisation and phosphoacceptor" evidence="10">
    <location>
        <begin position="196"/>
        <end position="261"/>
    </location>
</feature>
<dbReference type="SUPFAM" id="SSF55874">
    <property type="entry name" value="ATPase domain of HSP90 chaperone/DNA topoisomerase II/histidine kinase"/>
    <property type="match status" value="1"/>
</dbReference>
<comment type="caution">
    <text evidence="11">The sequence shown here is derived from an EMBL/GenBank/DDBJ whole genome shotgun (WGS) entry which is preliminary data.</text>
</comment>
<keyword evidence="5" id="KW-0547">Nucleotide-binding</keyword>
<feature type="transmembrane region" description="Helical" evidence="9">
    <location>
        <begin position="68"/>
        <end position="91"/>
    </location>
</feature>
<comment type="catalytic activity">
    <reaction evidence="1">
        <text>ATP + protein L-histidine = ADP + protein N-phospho-L-histidine.</text>
        <dbReference type="EC" id="2.7.13.3"/>
    </reaction>
</comment>
<keyword evidence="7" id="KW-0067">ATP-binding</keyword>
<evidence type="ECO:0000313" key="11">
    <source>
        <dbReference type="EMBL" id="GID11309.1"/>
    </source>
</evidence>
<gene>
    <name evidence="11" type="ORF">Aru02nite_21980</name>
</gene>
<dbReference type="PANTHER" id="PTHR24421:SF10">
    <property type="entry name" value="NITRATE_NITRITE SENSOR PROTEIN NARQ"/>
    <property type="match status" value="1"/>
</dbReference>
<dbReference type="GO" id="GO:0016020">
    <property type="term" value="C:membrane"/>
    <property type="evidence" value="ECO:0007669"/>
    <property type="project" value="InterPro"/>
</dbReference>
<feature type="transmembrane region" description="Helical" evidence="9">
    <location>
        <begin position="138"/>
        <end position="158"/>
    </location>
</feature>
<keyword evidence="4" id="KW-0808">Transferase</keyword>
<evidence type="ECO:0000256" key="7">
    <source>
        <dbReference type="ARBA" id="ARBA00022840"/>
    </source>
</evidence>
<dbReference type="SUPFAM" id="SSF53720">
    <property type="entry name" value="ALDH-like"/>
    <property type="match status" value="1"/>
</dbReference>
<dbReference type="PANTHER" id="PTHR24421">
    <property type="entry name" value="NITRATE/NITRITE SENSOR PROTEIN NARX-RELATED"/>
    <property type="match status" value="1"/>
</dbReference>
<dbReference type="AlphaFoldDB" id="A0A8J3NDB3"/>
<evidence type="ECO:0000256" key="3">
    <source>
        <dbReference type="ARBA" id="ARBA00022553"/>
    </source>
</evidence>
<protein>
    <recommendedName>
        <fullName evidence="2">histidine kinase</fullName>
        <ecNumber evidence="2">2.7.13.3</ecNumber>
    </recommendedName>
</protein>
<dbReference type="Proteomes" id="UP000612808">
    <property type="component" value="Unassembled WGS sequence"/>
</dbReference>
<dbReference type="InterPro" id="IPR036890">
    <property type="entry name" value="HATPase_C_sf"/>
</dbReference>
<dbReference type="CDD" id="cd16917">
    <property type="entry name" value="HATPase_UhpB-NarQ-NarX-like"/>
    <property type="match status" value="1"/>
</dbReference>
<keyword evidence="9" id="KW-0472">Membrane</keyword>
<evidence type="ECO:0000256" key="4">
    <source>
        <dbReference type="ARBA" id="ARBA00022679"/>
    </source>
</evidence>
<dbReference type="InterPro" id="IPR016161">
    <property type="entry name" value="Ald_DH/histidinol_DH"/>
</dbReference>
<evidence type="ECO:0000256" key="6">
    <source>
        <dbReference type="ARBA" id="ARBA00022777"/>
    </source>
</evidence>
<name>A0A8J3NDB3_9ACTN</name>
<dbReference type="GO" id="GO:0005524">
    <property type="term" value="F:ATP binding"/>
    <property type="evidence" value="ECO:0007669"/>
    <property type="project" value="UniProtKB-KW"/>
</dbReference>
<reference evidence="11" key="1">
    <citation type="submission" date="2021-01" db="EMBL/GenBank/DDBJ databases">
        <title>Whole genome shotgun sequence of Actinocatenispora rupis NBRC 107355.</title>
        <authorList>
            <person name="Komaki H."/>
            <person name="Tamura T."/>
        </authorList>
    </citation>
    <scope>NUCLEOTIDE SEQUENCE</scope>
    <source>
        <strain evidence="11">NBRC 107355</strain>
    </source>
</reference>
<evidence type="ECO:0000256" key="1">
    <source>
        <dbReference type="ARBA" id="ARBA00000085"/>
    </source>
</evidence>